<feature type="compositionally biased region" description="Acidic residues" evidence="1">
    <location>
        <begin position="111"/>
        <end position="132"/>
    </location>
</feature>
<protein>
    <submittedName>
        <fullName evidence="2">Uncharacterized protein</fullName>
    </submittedName>
</protein>
<organism evidence="2 3">
    <name type="scientific">Rhizopogon vinicolor AM-OR11-026</name>
    <dbReference type="NCBI Taxonomy" id="1314800"/>
    <lineage>
        <taxon>Eukaryota</taxon>
        <taxon>Fungi</taxon>
        <taxon>Dikarya</taxon>
        <taxon>Basidiomycota</taxon>
        <taxon>Agaricomycotina</taxon>
        <taxon>Agaricomycetes</taxon>
        <taxon>Agaricomycetidae</taxon>
        <taxon>Boletales</taxon>
        <taxon>Suillineae</taxon>
        <taxon>Rhizopogonaceae</taxon>
        <taxon>Rhizopogon</taxon>
    </lineage>
</organism>
<gene>
    <name evidence="2" type="ORF">K503DRAFT_787947</name>
</gene>
<name>A0A1B7MF86_9AGAM</name>
<keyword evidence="3" id="KW-1185">Reference proteome</keyword>
<dbReference type="AlphaFoldDB" id="A0A1B7MF86"/>
<reference evidence="2 3" key="1">
    <citation type="submission" date="2016-06" db="EMBL/GenBank/DDBJ databases">
        <title>Comparative genomics of the ectomycorrhizal sister species Rhizopogon vinicolor and Rhizopogon vesiculosus (Basidiomycota: Boletales) reveals a divergence of the mating type B locus.</title>
        <authorList>
            <consortium name="DOE Joint Genome Institute"/>
            <person name="Mujic A.B."/>
            <person name="Kuo A."/>
            <person name="Tritt A."/>
            <person name="Lipzen A."/>
            <person name="Chen C."/>
            <person name="Johnson J."/>
            <person name="Sharma A."/>
            <person name="Barry K."/>
            <person name="Grigoriev I.V."/>
            <person name="Spatafora J.W."/>
        </authorList>
    </citation>
    <scope>NUCLEOTIDE SEQUENCE [LARGE SCALE GENOMIC DNA]</scope>
    <source>
        <strain evidence="2 3">AM-OR11-026</strain>
    </source>
</reference>
<dbReference type="InParanoid" id="A0A1B7MF86"/>
<proteinExistence type="predicted"/>
<dbReference type="EMBL" id="KV449487">
    <property type="protein sequence ID" value="OAX31265.1"/>
    <property type="molecule type" value="Genomic_DNA"/>
</dbReference>
<accession>A0A1B7MF86</accession>
<dbReference type="OrthoDB" id="2693186at2759"/>
<evidence type="ECO:0000313" key="3">
    <source>
        <dbReference type="Proteomes" id="UP000092154"/>
    </source>
</evidence>
<evidence type="ECO:0000313" key="2">
    <source>
        <dbReference type="EMBL" id="OAX31265.1"/>
    </source>
</evidence>
<dbReference type="Proteomes" id="UP000092154">
    <property type="component" value="Unassembled WGS sequence"/>
</dbReference>
<feature type="compositionally biased region" description="Basic and acidic residues" evidence="1">
    <location>
        <begin position="133"/>
        <end position="157"/>
    </location>
</feature>
<sequence>MIMKCFREKAWGFPIFVSTRDQPNAWCQFRPRSDFMVSSRLFLCPLLISEVVSQGNEQDRYRILLQATAVARAGQYLIQAGSQFFVVAIYLRANLIAERYIVAHIALEGEESEENKDSEENEDSEDNEDSEGSEGRGESEESPEIEQREKGQVHISQKDFDLTTAGGAVAFLREMYNLVALVEQMAANLDAAKKDNLLNVKMAASKVISLSSKATQRQPTLSALAPIPEGNGDDETQDDLGVFGADDIQALLRRMNYKINFILFGVLAHSYSSVDAGPGYQTRL</sequence>
<evidence type="ECO:0000256" key="1">
    <source>
        <dbReference type="SAM" id="MobiDB-lite"/>
    </source>
</evidence>
<feature type="region of interest" description="Disordered" evidence="1">
    <location>
        <begin position="111"/>
        <end position="157"/>
    </location>
</feature>